<evidence type="ECO:0000256" key="1">
    <source>
        <dbReference type="SAM" id="Phobius"/>
    </source>
</evidence>
<comment type="caution">
    <text evidence="3">The sequence shown here is derived from an EMBL/GenBank/DDBJ whole genome shotgun (WGS) entry which is preliminary data.</text>
</comment>
<keyword evidence="1" id="KW-0812">Transmembrane</keyword>
<protein>
    <recommendedName>
        <fullName evidence="2">DUF4220 domain-containing protein</fullName>
    </recommendedName>
</protein>
<evidence type="ECO:0000313" key="4">
    <source>
        <dbReference type="Proteomes" id="UP000593562"/>
    </source>
</evidence>
<keyword evidence="1" id="KW-1133">Transmembrane helix</keyword>
<feature type="transmembrane region" description="Helical" evidence="1">
    <location>
        <begin position="320"/>
        <end position="347"/>
    </location>
</feature>
<feature type="transmembrane region" description="Helical" evidence="1">
    <location>
        <begin position="6"/>
        <end position="27"/>
    </location>
</feature>
<proteinExistence type="predicted"/>
<dbReference type="Proteomes" id="UP000593562">
    <property type="component" value="Unassembled WGS sequence"/>
</dbReference>
<dbReference type="Pfam" id="PF13968">
    <property type="entry name" value="DUF4220"/>
    <property type="match status" value="1"/>
</dbReference>
<keyword evidence="4" id="KW-1185">Reference proteome</keyword>
<feature type="domain" description="DUF4220" evidence="2">
    <location>
        <begin position="7"/>
        <end position="398"/>
    </location>
</feature>
<accession>A0A7J7C813</accession>
<dbReference type="AlphaFoldDB" id="A0A7J7C813"/>
<keyword evidence="1" id="KW-0472">Membrane</keyword>
<dbReference type="InterPro" id="IPR007658">
    <property type="entry name" value="DUF594"/>
</dbReference>
<dbReference type="InParanoid" id="A0A7J7C813"/>
<feature type="transmembrane region" description="Helical" evidence="1">
    <location>
        <begin position="281"/>
        <end position="300"/>
    </location>
</feature>
<sequence length="655" mass="74853">MLQFFIWIAYVLSTFLISYTIGMMLSASFHNGLFPIWAVLLCIVLGGTASISAYSIGDNESQKKFNFDILVRAFSVMWFLVMKGSEVFTFPLYLFLILTAIKTWERSRALRSASKMDGLAKETKLIADFMNYEHKLRKAGEVLDPTSMAGYKYLVRGEDENNVKVVPPLYQKRLEITEEVITIEKIWQCKGQLLCSGTGDPDGQLKDICLSFALCKLFCCRFAGYTLLERSQEKLTLLTRSGLLAYGSDYERPFRVIEVELAFLQDFLYTKYPIIFRRGLPIYKIIELIIFMVGCCVATSELKNYQAPDGYLSLHTGAGWRIDVVVTTAMIWVIFLTEIMELLFILFSNWTKMTLISDYVRKPAWQKNKFVEKVIEFICNRQWLSPWGRVLGQYSLLESFDHNPSKFLYNSFTAAFMDIPCNGQKERTPIKLPVEVKQQVSHTLNLTGRRVANGFTSLNRNGVAHKLGWACKLESPVHVIMVWHIATTLCEIDSSIGANPEVQREKDFVVAASLSKYCAYLVGFCPRLLPVHAYSAKFIFDQVVCEAREDLNGCYSMKSRYDEMILLAERDPEESTIMRRGAVLGKRLMEIIEDSPQRWKILAEFWAELMLFLAISGDETAHAEHLVKGGEFVTHLWVLLQHAGVLEQETAEQDV</sequence>
<dbReference type="Pfam" id="PF04578">
    <property type="entry name" value="DUF594"/>
    <property type="match status" value="1"/>
</dbReference>
<organism evidence="3 4">
    <name type="scientific">Tripterygium wilfordii</name>
    <name type="common">Thunder God vine</name>
    <dbReference type="NCBI Taxonomy" id="458696"/>
    <lineage>
        <taxon>Eukaryota</taxon>
        <taxon>Viridiplantae</taxon>
        <taxon>Streptophyta</taxon>
        <taxon>Embryophyta</taxon>
        <taxon>Tracheophyta</taxon>
        <taxon>Spermatophyta</taxon>
        <taxon>Magnoliopsida</taxon>
        <taxon>eudicotyledons</taxon>
        <taxon>Gunneridae</taxon>
        <taxon>Pentapetalae</taxon>
        <taxon>rosids</taxon>
        <taxon>fabids</taxon>
        <taxon>Celastrales</taxon>
        <taxon>Celastraceae</taxon>
        <taxon>Tripterygium</taxon>
    </lineage>
</organism>
<feature type="transmembrane region" description="Helical" evidence="1">
    <location>
        <begin position="34"/>
        <end position="56"/>
    </location>
</feature>
<evidence type="ECO:0000259" key="2">
    <source>
        <dbReference type="Pfam" id="PF13968"/>
    </source>
</evidence>
<dbReference type="EMBL" id="JAAARO010000020">
    <property type="protein sequence ID" value="KAF5730281.1"/>
    <property type="molecule type" value="Genomic_DNA"/>
</dbReference>
<dbReference type="InterPro" id="IPR025315">
    <property type="entry name" value="DUF4220"/>
</dbReference>
<name>A0A7J7C813_TRIWF</name>
<gene>
    <name evidence="3" type="ORF">HS088_TW20G00654</name>
</gene>
<feature type="transmembrane region" description="Helical" evidence="1">
    <location>
        <begin position="76"/>
        <end position="101"/>
    </location>
</feature>
<dbReference type="PANTHER" id="PTHR31325">
    <property type="entry name" value="OS01G0798800 PROTEIN-RELATED"/>
    <property type="match status" value="1"/>
</dbReference>
<reference evidence="3 4" key="1">
    <citation type="journal article" date="2020" name="Nat. Commun.">
        <title>Genome of Tripterygium wilfordii and identification of cytochrome P450 involved in triptolide biosynthesis.</title>
        <authorList>
            <person name="Tu L."/>
            <person name="Su P."/>
            <person name="Zhang Z."/>
            <person name="Gao L."/>
            <person name="Wang J."/>
            <person name="Hu T."/>
            <person name="Zhou J."/>
            <person name="Zhang Y."/>
            <person name="Zhao Y."/>
            <person name="Liu Y."/>
            <person name="Song Y."/>
            <person name="Tong Y."/>
            <person name="Lu Y."/>
            <person name="Yang J."/>
            <person name="Xu C."/>
            <person name="Jia M."/>
            <person name="Peters R.J."/>
            <person name="Huang L."/>
            <person name="Gao W."/>
        </authorList>
    </citation>
    <scope>NUCLEOTIDE SEQUENCE [LARGE SCALE GENOMIC DNA]</scope>
    <source>
        <strain evidence="4">cv. XIE 37</strain>
        <tissue evidence="3">Leaf</tissue>
    </source>
</reference>
<evidence type="ECO:0000313" key="3">
    <source>
        <dbReference type="EMBL" id="KAF5730281.1"/>
    </source>
</evidence>